<dbReference type="SUPFAM" id="SSF46689">
    <property type="entry name" value="Homeodomain-like"/>
    <property type="match status" value="1"/>
</dbReference>
<dbReference type="InterPro" id="IPR002078">
    <property type="entry name" value="Sigma_54_int"/>
</dbReference>
<keyword evidence="8" id="KW-1185">Reference proteome</keyword>
<sequence>MSTHGMNVLQSESNLSSSSHEKTVLFVDDDTDIQTAARLLFRREGIKLLVAGDTTSALTYLSTHQIDLVLLDLNYSLGARSGTEGIVLLKEILLCKPTMPVVVVTGHSGITIAVEAMRAGAKDFVMKPWNNNRLVALVQKILTSTSEPEKNENESIFIASSPATHEIIAKIDKLAPTLASVLLCGPAGSGKKTLAKRIHTLSKDNGTALLLNYDEDLSQQTNTFLCENIELLHKNTQSKLLQKLDENNFIRLIATTSKSYNEISNYILPKLMLRLDSAVIEIPSLEKRSEDIESLTQFYLHYYANRHGLPEPALDQEHFLILKTTLWPHGVNSLKAAIEKIVLHGAWIAPHTKKNTDAPRINTLKDNERFLIEETLKKNSFNVTHAAQELGLTRPALYRRMARYGL</sequence>
<evidence type="ECO:0000256" key="3">
    <source>
        <dbReference type="ARBA" id="ARBA00023012"/>
    </source>
</evidence>
<dbReference type="SUPFAM" id="SSF52172">
    <property type="entry name" value="CheY-like"/>
    <property type="match status" value="1"/>
</dbReference>
<dbReference type="InterPro" id="IPR001789">
    <property type="entry name" value="Sig_transdc_resp-reg_receiver"/>
</dbReference>
<dbReference type="InterPro" id="IPR009057">
    <property type="entry name" value="Homeodomain-like_sf"/>
</dbReference>
<dbReference type="InterPro" id="IPR002197">
    <property type="entry name" value="HTH_Fis"/>
</dbReference>
<evidence type="ECO:0000313" key="7">
    <source>
        <dbReference type="EMBL" id="GBR50748.1"/>
    </source>
</evidence>
<dbReference type="SUPFAM" id="SSF52540">
    <property type="entry name" value="P-loop containing nucleoside triphosphate hydrolases"/>
    <property type="match status" value="1"/>
</dbReference>
<keyword evidence="2" id="KW-0067">ATP-binding</keyword>
<feature type="domain" description="Response regulatory" evidence="6">
    <location>
        <begin position="23"/>
        <end position="142"/>
    </location>
</feature>
<dbReference type="SMART" id="SM00448">
    <property type="entry name" value="REC"/>
    <property type="match status" value="1"/>
</dbReference>
<feature type="modified residue" description="4-aspartylphosphate" evidence="4">
    <location>
        <position position="72"/>
    </location>
</feature>
<dbReference type="Pfam" id="PF02954">
    <property type="entry name" value="HTH_8"/>
    <property type="match status" value="1"/>
</dbReference>
<keyword evidence="1" id="KW-0547">Nucleotide-binding</keyword>
<dbReference type="Proteomes" id="UP001062632">
    <property type="component" value="Unassembled WGS sequence"/>
</dbReference>
<dbReference type="Gene3D" id="1.10.8.60">
    <property type="match status" value="1"/>
</dbReference>
<dbReference type="InterPro" id="IPR027417">
    <property type="entry name" value="P-loop_NTPase"/>
</dbReference>
<evidence type="ECO:0000256" key="1">
    <source>
        <dbReference type="ARBA" id="ARBA00022741"/>
    </source>
</evidence>
<evidence type="ECO:0000256" key="4">
    <source>
        <dbReference type="PROSITE-ProRule" id="PRU00169"/>
    </source>
</evidence>
<dbReference type="RefSeq" id="WP_240775239.1">
    <property type="nucleotide sequence ID" value="NZ_BAQC01000004.1"/>
</dbReference>
<accession>A0ABQ0QMS5</accession>
<dbReference type="PROSITE" id="PS50045">
    <property type="entry name" value="SIGMA54_INTERACT_4"/>
    <property type="match status" value="1"/>
</dbReference>
<name>A0ABQ0QMS5_9PROT</name>
<keyword evidence="4" id="KW-0597">Phosphoprotein</keyword>
<dbReference type="EMBL" id="BAQC01000004">
    <property type="protein sequence ID" value="GBR50748.1"/>
    <property type="molecule type" value="Genomic_DNA"/>
</dbReference>
<organism evidence="7 8">
    <name type="scientific">Neokomagataea thailandica NBRC 106555</name>
    <dbReference type="NCBI Taxonomy" id="1223520"/>
    <lineage>
        <taxon>Bacteria</taxon>
        <taxon>Pseudomonadati</taxon>
        <taxon>Pseudomonadota</taxon>
        <taxon>Alphaproteobacteria</taxon>
        <taxon>Acetobacterales</taxon>
        <taxon>Acetobacteraceae</taxon>
        <taxon>Neokomagataea</taxon>
    </lineage>
</organism>
<dbReference type="PANTHER" id="PTHR32071:SF122">
    <property type="entry name" value="SIGMA FACTOR"/>
    <property type="match status" value="1"/>
</dbReference>
<dbReference type="Pfam" id="PF00072">
    <property type="entry name" value="Response_reg"/>
    <property type="match status" value="1"/>
</dbReference>
<keyword evidence="3" id="KW-0902">Two-component regulatory system</keyword>
<evidence type="ECO:0000259" key="5">
    <source>
        <dbReference type="PROSITE" id="PS50045"/>
    </source>
</evidence>
<dbReference type="PANTHER" id="PTHR32071">
    <property type="entry name" value="TRANSCRIPTIONAL REGULATORY PROTEIN"/>
    <property type="match status" value="1"/>
</dbReference>
<comment type="caution">
    <text evidence="7">The sequence shown here is derived from an EMBL/GenBank/DDBJ whole genome shotgun (WGS) entry which is preliminary data.</text>
</comment>
<dbReference type="PROSITE" id="PS50110">
    <property type="entry name" value="RESPONSE_REGULATORY"/>
    <property type="match status" value="1"/>
</dbReference>
<dbReference type="InterPro" id="IPR011006">
    <property type="entry name" value="CheY-like_superfamily"/>
</dbReference>
<protein>
    <submittedName>
        <fullName evidence="7">Two component response regulator NtrX</fullName>
    </submittedName>
</protein>
<feature type="domain" description="Sigma-54 factor interaction" evidence="5">
    <location>
        <begin position="157"/>
        <end position="343"/>
    </location>
</feature>
<dbReference type="PRINTS" id="PR01590">
    <property type="entry name" value="HTHFIS"/>
</dbReference>
<proteinExistence type="predicted"/>
<dbReference type="Gene3D" id="3.40.50.300">
    <property type="entry name" value="P-loop containing nucleotide triphosphate hydrolases"/>
    <property type="match status" value="1"/>
</dbReference>
<gene>
    <name evidence="7" type="ORF">AA106555_0315</name>
</gene>
<evidence type="ECO:0000313" key="8">
    <source>
        <dbReference type="Proteomes" id="UP001062632"/>
    </source>
</evidence>
<reference evidence="7 8" key="1">
    <citation type="submission" date="2013-04" db="EMBL/GenBank/DDBJ databases">
        <title>The genome sequencing project of 58 acetic acid bacteria.</title>
        <authorList>
            <person name="Okamoto-Kainuma A."/>
            <person name="Ishikawa M."/>
            <person name="Umino S."/>
            <person name="Koizumi Y."/>
            <person name="Shiwa Y."/>
            <person name="Yoshikawa H."/>
            <person name="Matsutani M."/>
            <person name="Matsushita K."/>
        </authorList>
    </citation>
    <scope>NUCLEOTIDE SEQUENCE [LARGE SCALE GENOMIC DNA]</scope>
    <source>
        <strain evidence="7 8">NBRC 106555</strain>
    </source>
</reference>
<evidence type="ECO:0000256" key="2">
    <source>
        <dbReference type="ARBA" id="ARBA00022840"/>
    </source>
</evidence>
<dbReference type="Pfam" id="PF14532">
    <property type="entry name" value="Sigma54_activ_2"/>
    <property type="match status" value="1"/>
</dbReference>
<dbReference type="Gene3D" id="3.40.50.2300">
    <property type="match status" value="1"/>
</dbReference>
<evidence type="ECO:0000259" key="6">
    <source>
        <dbReference type="PROSITE" id="PS50110"/>
    </source>
</evidence>
<dbReference type="Gene3D" id="1.10.10.60">
    <property type="entry name" value="Homeodomain-like"/>
    <property type="match status" value="1"/>
</dbReference>